<evidence type="ECO:0000313" key="2">
    <source>
        <dbReference type="EMBL" id="KKN45907.1"/>
    </source>
</evidence>
<keyword evidence="1" id="KW-0175">Coiled coil</keyword>
<reference evidence="2" key="1">
    <citation type="journal article" date="2015" name="Nature">
        <title>Complex archaea that bridge the gap between prokaryotes and eukaryotes.</title>
        <authorList>
            <person name="Spang A."/>
            <person name="Saw J.H."/>
            <person name="Jorgensen S.L."/>
            <person name="Zaremba-Niedzwiedzka K."/>
            <person name="Martijn J."/>
            <person name="Lind A.E."/>
            <person name="van Eijk R."/>
            <person name="Schleper C."/>
            <person name="Guy L."/>
            <person name="Ettema T.J."/>
        </authorList>
    </citation>
    <scope>NUCLEOTIDE SEQUENCE</scope>
</reference>
<comment type="caution">
    <text evidence="2">The sequence shown here is derived from an EMBL/GenBank/DDBJ whole genome shotgun (WGS) entry which is preliminary data.</text>
</comment>
<sequence length="60" mass="6787">MKARPATFQDLAERIRDLEQRLEAAEGLLDRASEWAIATGHSRRSLFRDIRAFLDGGADD</sequence>
<name>A0A0F9R968_9ZZZZ</name>
<organism evidence="2">
    <name type="scientific">marine sediment metagenome</name>
    <dbReference type="NCBI Taxonomy" id="412755"/>
    <lineage>
        <taxon>unclassified sequences</taxon>
        <taxon>metagenomes</taxon>
        <taxon>ecological metagenomes</taxon>
    </lineage>
</organism>
<feature type="coiled-coil region" evidence="1">
    <location>
        <begin position="8"/>
        <end position="35"/>
    </location>
</feature>
<accession>A0A0F9R968</accession>
<proteinExistence type="predicted"/>
<dbReference type="AlphaFoldDB" id="A0A0F9R968"/>
<dbReference type="EMBL" id="LAZR01001360">
    <property type="protein sequence ID" value="KKN45907.1"/>
    <property type="molecule type" value="Genomic_DNA"/>
</dbReference>
<evidence type="ECO:0000256" key="1">
    <source>
        <dbReference type="SAM" id="Coils"/>
    </source>
</evidence>
<protein>
    <submittedName>
        <fullName evidence="2">Uncharacterized protein</fullName>
    </submittedName>
</protein>
<gene>
    <name evidence="2" type="ORF">LCGC14_0678540</name>
</gene>